<dbReference type="InterPro" id="IPR011109">
    <property type="entry name" value="DNA_bind_recombinase_dom"/>
</dbReference>
<sequence length="269" mass="30555">MVQETIKKVVGYARISSDSQIGNTSIAEQVRKIEAYCISQGWELAKMFIDEGESGSTKERGGYRDMMQYIEQTENEISGIVVLKADRIHRRLKNLLELIEDELEPKGIAFISVSENFDTSTPQGMLFLQMIGSFAEFERKIINERTKSGRIATARENKYAGGGVPYGYQVVNGTILLDEQQAQTVKSIFQLYVEGNNPYKIACKLNRAGITTKTGKQWTVVQVQNILNNETYTGFNMYNGLKERNGIRQKDVFPRIISRQLWNKARQVS</sequence>
<dbReference type="GO" id="GO:0000150">
    <property type="term" value="F:DNA strand exchange activity"/>
    <property type="evidence" value="ECO:0007669"/>
    <property type="project" value="InterPro"/>
</dbReference>
<dbReference type="InterPro" id="IPR006119">
    <property type="entry name" value="Resolv_N"/>
</dbReference>
<dbReference type="SUPFAM" id="SSF53041">
    <property type="entry name" value="Resolvase-like"/>
    <property type="match status" value="1"/>
</dbReference>
<proteinExistence type="predicted"/>
<dbReference type="Gene3D" id="3.90.1750.20">
    <property type="entry name" value="Putative Large Serine Recombinase, Chain B, Domain 2"/>
    <property type="match status" value="1"/>
</dbReference>
<feature type="domain" description="Recombinase" evidence="2">
    <location>
        <begin position="165"/>
        <end position="269"/>
    </location>
</feature>
<accession>A0A1G8CY70</accession>
<dbReference type="PANTHER" id="PTHR30461:SF23">
    <property type="entry name" value="DNA RECOMBINASE-RELATED"/>
    <property type="match status" value="1"/>
</dbReference>
<reference evidence="3 4" key="1">
    <citation type="submission" date="2016-10" db="EMBL/GenBank/DDBJ databases">
        <authorList>
            <person name="de Groot N.N."/>
        </authorList>
    </citation>
    <scope>NUCLEOTIDE SEQUENCE [LARGE SCALE GENOMIC DNA]</scope>
    <source>
        <strain evidence="3 4">L 420-91</strain>
    </source>
</reference>
<evidence type="ECO:0000313" key="4">
    <source>
        <dbReference type="Proteomes" id="UP000198956"/>
    </source>
</evidence>
<feature type="domain" description="Resolvase/invertase-type recombinase catalytic" evidence="1">
    <location>
        <begin position="8"/>
        <end position="157"/>
    </location>
</feature>
<dbReference type="Pfam" id="PF07508">
    <property type="entry name" value="Recombinase"/>
    <property type="match status" value="1"/>
</dbReference>
<dbReference type="Gene3D" id="3.40.50.1390">
    <property type="entry name" value="Resolvase, N-terminal catalytic domain"/>
    <property type="match status" value="1"/>
</dbReference>
<evidence type="ECO:0000259" key="2">
    <source>
        <dbReference type="PROSITE" id="PS51737"/>
    </source>
</evidence>
<protein>
    <submittedName>
        <fullName evidence="3">Site-specific DNA recombinase</fullName>
    </submittedName>
</protein>
<dbReference type="AlphaFoldDB" id="A0A1G8CY70"/>
<dbReference type="RefSeq" id="WP_057900480.1">
    <property type="nucleotide sequence ID" value="NZ_FNDE01000029.1"/>
</dbReference>
<dbReference type="EMBL" id="FNDE01000029">
    <property type="protein sequence ID" value="SDH50436.1"/>
    <property type="molecule type" value="Genomic_DNA"/>
</dbReference>
<name>A0A1G8CY70_ANETH</name>
<evidence type="ECO:0000259" key="1">
    <source>
        <dbReference type="PROSITE" id="PS51736"/>
    </source>
</evidence>
<organism evidence="3 4">
    <name type="scientific">Aneurinibacillus thermoaerophilus</name>
    <dbReference type="NCBI Taxonomy" id="143495"/>
    <lineage>
        <taxon>Bacteria</taxon>
        <taxon>Bacillati</taxon>
        <taxon>Bacillota</taxon>
        <taxon>Bacilli</taxon>
        <taxon>Bacillales</taxon>
        <taxon>Paenibacillaceae</taxon>
        <taxon>Aneurinibacillus group</taxon>
        <taxon>Aneurinibacillus</taxon>
    </lineage>
</organism>
<dbReference type="Proteomes" id="UP000198956">
    <property type="component" value="Unassembled WGS sequence"/>
</dbReference>
<dbReference type="OrthoDB" id="9811097at2"/>
<evidence type="ECO:0000313" key="3">
    <source>
        <dbReference type="EMBL" id="SDH50436.1"/>
    </source>
</evidence>
<dbReference type="GO" id="GO:0003677">
    <property type="term" value="F:DNA binding"/>
    <property type="evidence" value="ECO:0007669"/>
    <property type="project" value="InterPro"/>
</dbReference>
<dbReference type="Pfam" id="PF00239">
    <property type="entry name" value="Resolvase"/>
    <property type="match status" value="1"/>
</dbReference>
<dbReference type="InterPro" id="IPR050639">
    <property type="entry name" value="SSR_resolvase"/>
</dbReference>
<dbReference type="SMART" id="SM00857">
    <property type="entry name" value="Resolvase"/>
    <property type="match status" value="1"/>
</dbReference>
<dbReference type="PROSITE" id="PS51736">
    <property type="entry name" value="RECOMBINASES_3"/>
    <property type="match status" value="1"/>
</dbReference>
<dbReference type="CDD" id="cd00338">
    <property type="entry name" value="Ser_Recombinase"/>
    <property type="match status" value="1"/>
</dbReference>
<dbReference type="PANTHER" id="PTHR30461">
    <property type="entry name" value="DNA-INVERTASE FROM LAMBDOID PROPHAGE"/>
    <property type="match status" value="1"/>
</dbReference>
<gene>
    <name evidence="3" type="ORF">SAMN04489735_10297</name>
</gene>
<dbReference type="PROSITE" id="PS51737">
    <property type="entry name" value="RECOMBINASE_DNA_BIND"/>
    <property type="match status" value="1"/>
</dbReference>
<dbReference type="InterPro" id="IPR036162">
    <property type="entry name" value="Resolvase-like_N_sf"/>
</dbReference>
<dbReference type="InterPro" id="IPR038109">
    <property type="entry name" value="DNA_bind_recomb_sf"/>
</dbReference>